<dbReference type="InterPro" id="IPR011006">
    <property type="entry name" value="CheY-like_superfamily"/>
</dbReference>
<protein>
    <submittedName>
        <fullName evidence="4">Response regulator receiver domain-containing protein</fullName>
    </submittedName>
</protein>
<keyword evidence="5" id="KW-1185">Reference proteome</keyword>
<evidence type="ECO:0000259" key="3">
    <source>
        <dbReference type="PROSITE" id="PS50110"/>
    </source>
</evidence>
<dbReference type="GO" id="GO:0000160">
    <property type="term" value="P:phosphorelay signal transduction system"/>
    <property type="evidence" value="ECO:0007669"/>
    <property type="project" value="InterPro"/>
</dbReference>
<dbReference type="EMBL" id="FRCS01000004">
    <property type="protein sequence ID" value="SHN24751.1"/>
    <property type="molecule type" value="Genomic_DNA"/>
</dbReference>
<proteinExistence type="predicted"/>
<gene>
    <name evidence="4" type="ORF">SAMN05443668_10490</name>
</gene>
<feature type="domain" description="Response regulatory" evidence="3">
    <location>
        <begin position="1"/>
        <end position="107"/>
    </location>
</feature>
<accession>A0A1M7Q3L4</accession>
<dbReference type="STRING" id="134849.SAMN05443668_10490"/>
<dbReference type="InterPro" id="IPR050595">
    <property type="entry name" value="Bact_response_regulator"/>
</dbReference>
<dbReference type="Gene3D" id="3.40.50.2300">
    <property type="match status" value="1"/>
</dbReference>
<dbReference type="PANTHER" id="PTHR44591">
    <property type="entry name" value="STRESS RESPONSE REGULATOR PROTEIN 1"/>
    <property type="match status" value="1"/>
</dbReference>
<dbReference type="SUPFAM" id="SSF52172">
    <property type="entry name" value="CheY-like"/>
    <property type="match status" value="1"/>
</dbReference>
<organism evidence="4 5">
    <name type="scientific">Cryptosporangium aurantiacum</name>
    <dbReference type="NCBI Taxonomy" id="134849"/>
    <lineage>
        <taxon>Bacteria</taxon>
        <taxon>Bacillati</taxon>
        <taxon>Actinomycetota</taxon>
        <taxon>Actinomycetes</taxon>
        <taxon>Cryptosporangiales</taxon>
        <taxon>Cryptosporangiaceae</taxon>
        <taxon>Cryptosporangium</taxon>
    </lineage>
</organism>
<sequence length="111" mass="11765">MLDLMALKLREAGHTITTTRTGAEGLSVLHAERPDLVLLDVLLPDTTGLEFCETVRADTEIRDTLVVMVSASASQRDVGAGLAAGADDYVTKPFAPSKLVGRIAALLSTDR</sequence>
<dbReference type="AlphaFoldDB" id="A0A1M7Q3L4"/>
<keyword evidence="1 2" id="KW-0597">Phosphoprotein</keyword>
<dbReference type="Proteomes" id="UP000184440">
    <property type="component" value="Unassembled WGS sequence"/>
</dbReference>
<dbReference type="PROSITE" id="PS50110">
    <property type="entry name" value="RESPONSE_REGULATORY"/>
    <property type="match status" value="1"/>
</dbReference>
<evidence type="ECO:0000256" key="1">
    <source>
        <dbReference type="ARBA" id="ARBA00022553"/>
    </source>
</evidence>
<name>A0A1M7Q3L4_9ACTN</name>
<dbReference type="PANTHER" id="PTHR44591:SF3">
    <property type="entry name" value="RESPONSE REGULATORY DOMAIN-CONTAINING PROTEIN"/>
    <property type="match status" value="1"/>
</dbReference>
<dbReference type="InterPro" id="IPR001789">
    <property type="entry name" value="Sig_transdc_resp-reg_receiver"/>
</dbReference>
<dbReference type="Pfam" id="PF00072">
    <property type="entry name" value="Response_reg"/>
    <property type="match status" value="1"/>
</dbReference>
<evidence type="ECO:0000313" key="4">
    <source>
        <dbReference type="EMBL" id="SHN24751.1"/>
    </source>
</evidence>
<reference evidence="4 5" key="1">
    <citation type="submission" date="2016-11" db="EMBL/GenBank/DDBJ databases">
        <authorList>
            <person name="Jaros S."/>
            <person name="Januszkiewicz K."/>
            <person name="Wedrychowicz H."/>
        </authorList>
    </citation>
    <scope>NUCLEOTIDE SEQUENCE [LARGE SCALE GENOMIC DNA]</scope>
    <source>
        <strain evidence="4 5">DSM 46144</strain>
    </source>
</reference>
<evidence type="ECO:0000256" key="2">
    <source>
        <dbReference type="PROSITE-ProRule" id="PRU00169"/>
    </source>
</evidence>
<evidence type="ECO:0000313" key="5">
    <source>
        <dbReference type="Proteomes" id="UP000184440"/>
    </source>
</evidence>
<dbReference type="SMART" id="SM00448">
    <property type="entry name" value="REC"/>
    <property type="match status" value="1"/>
</dbReference>
<feature type="modified residue" description="4-aspartylphosphate" evidence="2">
    <location>
        <position position="40"/>
    </location>
</feature>